<dbReference type="EMBL" id="AUZH01000028">
    <property type="protein sequence ID" value="KFN87095.1"/>
    <property type="molecule type" value="Genomic_DNA"/>
</dbReference>
<name>A0A091BRJ4_STREI</name>
<protein>
    <submittedName>
        <fullName evidence="4">Signal peptide protein</fullName>
    </submittedName>
</protein>
<evidence type="ECO:0000313" key="7">
    <source>
        <dbReference type="Proteomes" id="UP000182793"/>
    </source>
</evidence>
<dbReference type="Proteomes" id="UP000029382">
    <property type="component" value="Unassembled WGS sequence"/>
</dbReference>
<dbReference type="EMBL" id="FOTG01000009">
    <property type="protein sequence ID" value="SFL37463.1"/>
    <property type="molecule type" value="Genomic_DNA"/>
</dbReference>
<evidence type="ECO:0000313" key="6">
    <source>
        <dbReference type="Proteomes" id="UP000029382"/>
    </source>
</evidence>
<evidence type="ECO:0000256" key="1">
    <source>
        <dbReference type="SAM" id="Coils"/>
    </source>
</evidence>
<proteinExistence type="predicted"/>
<dbReference type="RefSeq" id="WP_039697325.1">
    <property type="nucleotide sequence ID" value="NZ_AUZH01000028.1"/>
</dbReference>
<dbReference type="Proteomes" id="UP000182793">
    <property type="component" value="Unassembled WGS sequence"/>
</dbReference>
<organism evidence="4 6">
    <name type="scientific">Streptococcus equinus JB1</name>
    <dbReference type="NCBI Taxonomy" id="1294274"/>
    <lineage>
        <taxon>Bacteria</taxon>
        <taxon>Bacillati</taxon>
        <taxon>Bacillota</taxon>
        <taxon>Bacilli</taxon>
        <taxon>Lactobacillales</taxon>
        <taxon>Streptococcaceae</taxon>
        <taxon>Streptococcus</taxon>
    </lineage>
</organism>
<evidence type="ECO:0000256" key="2">
    <source>
        <dbReference type="SAM" id="MobiDB-lite"/>
    </source>
</evidence>
<reference evidence="4 6" key="1">
    <citation type="journal article" date="2014" name="Genome Announc.">
        <title>Draft Genome Sequences of Streptococcus bovis Strains ATCC 33317 and JB1.</title>
        <authorList>
            <person name="Benahmed F.H."/>
            <person name="Gopinath G.R."/>
            <person name="Harbottle H."/>
            <person name="Cotta M.A."/>
            <person name="Luo Y."/>
            <person name="Henderson C."/>
            <person name="Teri P."/>
            <person name="Soppet D."/>
            <person name="Rasmussen M."/>
            <person name="Whitehead T.R."/>
            <person name="Davidson M."/>
        </authorList>
    </citation>
    <scope>NUCLEOTIDE SEQUENCE [LARGE SCALE GENOMIC DNA]</scope>
    <source>
        <strain evidence="4 6">JB1</strain>
    </source>
</reference>
<evidence type="ECO:0000313" key="5">
    <source>
        <dbReference type="EMBL" id="SFL37463.1"/>
    </source>
</evidence>
<sequence length="247" mass="26787">MKKKLKLALLLMTALLLGTSQDQGFLVSTSFGGNHVVLADTKTKSKSVKKDNKAIKAAKKAVKKLEKTPTQENLDLANKKVKAVKNKKTKKQLKKRISSVKVAIEAQKQEQAAEAAAEEAVTNLEANQTRENVDDAKNMVNAVADSAKKEAFNNRINAVVSAIDAKEAEAARQAEEARKAEEARQAQEQAAAEAARQAQEQAAAAAQQAQQQEQAAGGYKRDYRGRWHRPNGQYASKAEIAAAGLPW</sequence>
<evidence type="ECO:0000256" key="3">
    <source>
        <dbReference type="SAM" id="SignalP"/>
    </source>
</evidence>
<accession>A0A091BRJ4</accession>
<keyword evidence="1" id="KW-0175">Coiled coil</keyword>
<feature type="compositionally biased region" description="Low complexity" evidence="2">
    <location>
        <begin position="186"/>
        <end position="216"/>
    </location>
</feature>
<feature type="chain" id="PRO_5039669227" evidence="3">
    <location>
        <begin position="23"/>
        <end position="247"/>
    </location>
</feature>
<keyword evidence="7" id="KW-1185">Reference proteome</keyword>
<feature type="compositionally biased region" description="Basic and acidic residues" evidence="2">
    <location>
        <begin position="175"/>
        <end position="185"/>
    </location>
</feature>
<feature type="coiled-coil region" evidence="1">
    <location>
        <begin position="48"/>
        <end position="127"/>
    </location>
</feature>
<reference evidence="5 7" key="2">
    <citation type="submission" date="2016-10" db="EMBL/GenBank/DDBJ databases">
        <authorList>
            <person name="Varghese N."/>
            <person name="Submissions S."/>
        </authorList>
    </citation>
    <scope>NUCLEOTIDE SEQUENCE [LARGE SCALE GENOMIC DNA]</scope>
    <source>
        <strain evidence="5 7">JB1</strain>
    </source>
</reference>
<evidence type="ECO:0000313" key="4">
    <source>
        <dbReference type="EMBL" id="KFN87095.1"/>
    </source>
</evidence>
<dbReference type="AlphaFoldDB" id="A0A091BRJ4"/>
<comment type="caution">
    <text evidence="4">The sequence shown here is derived from an EMBL/GenBank/DDBJ whole genome shotgun (WGS) entry which is preliminary data.</text>
</comment>
<feature type="signal peptide" evidence="3">
    <location>
        <begin position="1"/>
        <end position="22"/>
    </location>
</feature>
<keyword evidence="3" id="KW-0732">Signal</keyword>
<feature type="region of interest" description="Disordered" evidence="2">
    <location>
        <begin position="175"/>
        <end position="231"/>
    </location>
</feature>
<gene>
    <name evidence="4" type="ORF">H702_08840</name>
    <name evidence="5" type="ORF">SAMN02910290_01557</name>
</gene>